<reference evidence="2 3" key="1">
    <citation type="journal article" date="2023" name="Plants (Basel)">
        <title>Bridging the Gap: Combining Genomics and Transcriptomics Approaches to Understand Stylosanthes scabra, an Orphan Legume from the Brazilian Caatinga.</title>
        <authorList>
            <person name="Ferreira-Neto J.R.C."/>
            <person name="da Silva M.D."/>
            <person name="Binneck E."/>
            <person name="de Melo N.F."/>
            <person name="da Silva R.H."/>
            <person name="de Melo A.L.T.M."/>
            <person name="Pandolfi V."/>
            <person name="Bustamante F.O."/>
            <person name="Brasileiro-Vidal A.C."/>
            <person name="Benko-Iseppon A.M."/>
        </authorList>
    </citation>
    <scope>NUCLEOTIDE SEQUENCE [LARGE SCALE GENOMIC DNA]</scope>
    <source>
        <tissue evidence="2">Leaves</tissue>
    </source>
</reference>
<evidence type="ECO:0000256" key="1">
    <source>
        <dbReference type="SAM" id="MobiDB-lite"/>
    </source>
</evidence>
<comment type="caution">
    <text evidence="2">The sequence shown here is derived from an EMBL/GenBank/DDBJ whole genome shotgun (WGS) entry which is preliminary data.</text>
</comment>
<proteinExistence type="predicted"/>
<evidence type="ECO:0000313" key="3">
    <source>
        <dbReference type="Proteomes" id="UP001341840"/>
    </source>
</evidence>
<dbReference type="Proteomes" id="UP001341840">
    <property type="component" value="Unassembled WGS sequence"/>
</dbReference>
<feature type="compositionally biased region" description="Basic and acidic residues" evidence="1">
    <location>
        <begin position="107"/>
        <end position="122"/>
    </location>
</feature>
<name>A0ABU6UJB4_9FABA</name>
<keyword evidence="3" id="KW-1185">Reference proteome</keyword>
<protein>
    <submittedName>
        <fullName evidence="2">Uncharacterized protein</fullName>
    </submittedName>
</protein>
<feature type="region of interest" description="Disordered" evidence="1">
    <location>
        <begin position="68"/>
        <end position="136"/>
    </location>
</feature>
<evidence type="ECO:0000313" key="2">
    <source>
        <dbReference type="EMBL" id="MED6161400.1"/>
    </source>
</evidence>
<dbReference type="EMBL" id="JASCZI010121362">
    <property type="protein sequence ID" value="MED6161400.1"/>
    <property type="molecule type" value="Genomic_DNA"/>
</dbReference>
<feature type="compositionally biased region" description="Basic and acidic residues" evidence="1">
    <location>
        <begin position="69"/>
        <end position="96"/>
    </location>
</feature>
<sequence>MGPEEENEELMNAQEKYQNQEMQIMLMKDQVQLEKLQRMVSEINSKPIGEALKIMLSNEDKVEGMMMKDNMDNDNLKGQETKAQEELEDKGRDIMMRTELMWNKQTSPEKKNYLTRKERKDSDEDMQQDNNNNQQGLELAMYMESVKRKRYDQAQVQVEEIREITEDGENGTEKMKKLKNSVNYDMAKEASLIIPHKES</sequence>
<accession>A0ABU6UJB4</accession>
<organism evidence="2 3">
    <name type="scientific">Stylosanthes scabra</name>
    <dbReference type="NCBI Taxonomy" id="79078"/>
    <lineage>
        <taxon>Eukaryota</taxon>
        <taxon>Viridiplantae</taxon>
        <taxon>Streptophyta</taxon>
        <taxon>Embryophyta</taxon>
        <taxon>Tracheophyta</taxon>
        <taxon>Spermatophyta</taxon>
        <taxon>Magnoliopsida</taxon>
        <taxon>eudicotyledons</taxon>
        <taxon>Gunneridae</taxon>
        <taxon>Pentapetalae</taxon>
        <taxon>rosids</taxon>
        <taxon>fabids</taxon>
        <taxon>Fabales</taxon>
        <taxon>Fabaceae</taxon>
        <taxon>Papilionoideae</taxon>
        <taxon>50 kb inversion clade</taxon>
        <taxon>dalbergioids sensu lato</taxon>
        <taxon>Dalbergieae</taxon>
        <taxon>Pterocarpus clade</taxon>
        <taxon>Stylosanthes</taxon>
    </lineage>
</organism>
<gene>
    <name evidence="2" type="ORF">PIB30_060381</name>
</gene>